<evidence type="ECO:0000313" key="2">
    <source>
        <dbReference type="EMBL" id="MCI69442.1"/>
    </source>
</evidence>
<dbReference type="AlphaFoldDB" id="A0A392U7S8"/>
<dbReference type="Proteomes" id="UP000265520">
    <property type="component" value="Unassembled WGS sequence"/>
</dbReference>
<organism evidence="2 3">
    <name type="scientific">Trifolium medium</name>
    <dbReference type="NCBI Taxonomy" id="97028"/>
    <lineage>
        <taxon>Eukaryota</taxon>
        <taxon>Viridiplantae</taxon>
        <taxon>Streptophyta</taxon>
        <taxon>Embryophyta</taxon>
        <taxon>Tracheophyta</taxon>
        <taxon>Spermatophyta</taxon>
        <taxon>Magnoliopsida</taxon>
        <taxon>eudicotyledons</taxon>
        <taxon>Gunneridae</taxon>
        <taxon>Pentapetalae</taxon>
        <taxon>rosids</taxon>
        <taxon>fabids</taxon>
        <taxon>Fabales</taxon>
        <taxon>Fabaceae</taxon>
        <taxon>Papilionoideae</taxon>
        <taxon>50 kb inversion clade</taxon>
        <taxon>NPAAA clade</taxon>
        <taxon>Hologalegina</taxon>
        <taxon>IRL clade</taxon>
        <taxon>Trifolieae</taxon>
        <taxon>Trifolium</taxon>
    </lineage>
</organism>
<comment type="caution">
    <text evidence="2">The sequence shown here is derived from an EMBL/GenBank/DDBJ whole genome shotgun (WGS) entry which is preliminary data.</text>
</comment>
<evidence type="ECO:0000256" key="1">
    <source>
        <dbReference type="SAM" id="MobiDB-lite"/>
    </source>
</evidence>
<feature type="region of interest" description="Disordered" evidence="1">
    <location>
        <begin position="1"/>
        <end position="40"/>
    </location>
</feature>
<feature type="non-terminal residue" evidence="2">
    <location>
        <position position="40"/>
    </location>
</feature>
<keyword evidence="3" id="KW-1185">Reference proteome</keyword>
<reference evidence="2 3" key="1">
    <citation type="journal article" date="2018" name="Front. Plant Sci.">
        <title>Red Clover (Trifolium pratense) and Zigzag Clover (T. medium) - A Picture of Genomic Similarities and Differences.</title>
        <authorList>
            <person name="Dluhosova J."/>
            <person name="Istvanek J."/>
            <person name="Nedelnik J."/>
            <person name="Repkova J."/>
        </authorList>
    </citation>
    <scope>NUCLEOTIDE SEQUENCE [LARGE SCALE GENOMIC DNA]</scope>
    <source>
        <strain evidence="3">cv. 10/8</strain>
        <tissue evidence="2">Leaf</tissue>
    </source>
</reference>
<protein>
    <submittedName>
        <fullName evidence="2">Uncharacterized protein</fullName>
    </submittedName>
</protein>
<evidence type="ECO:0000313" key="3">
    <source>
        <dbReference type="Proteomes" id="UP000265520"/>
    </source>
</evidence>
<name>A0A392U7S8_9FABA</name>
<feature type="compositionally biased region" description="Low complexity" evidence="1">
    <location>
        <begin position="30"/>
        <end position="40"/>
    </location>
</feature>
<sequence>MKFPITTPATSLPSTSSSYTLNPPPPPPCLTHASPNFKRP</sequence>
<proteinExistence type="predicted"/>
<accession>A0A392U7S8</accession>
<feature type="compositionally biased region" description="Low complexity" evidence="1">
    <location>
        <begin position="1"/>
        <end position="21"/>
    </location>
</feature>
<dbReference type="EMBL" id="LXQA010756037">
    <property type="protein sequence ID" value="MCI69442.1"/>
    <property type="molecule type" value="Genomic_DNA"/>
</dbReference>